<keyword evidence="1" id="KW-1133">Transmembrane helix</keyword>
<protein>
    <submittedName>
        <fullName evidence="2">Uncharacterized protein</fullName>
    </submittedName>
</protein>
<keyword evidence="3" id="KW-1185">Reference proteome</keyword>
<evidence type="ECO:0000313" key="3">
    <source>
        <dbReference type="Proteomes" id="UP000613208"/>
    </source>
</evidence>
<gene>
    <name evidence="2" type="ORF">ANBU17_21880</name>
</gene>
<dbReference type="Proteomes" id="UP000613208">
    <property type="component" value="Unassembled WGS sequence"/>
</dbReference>
<organism evidence="2 3">
    <name type="scientific">Anaerostipes butyraticus</name>
    <dbReference type="NCBI Taxonomy" id="645466"/>
    <lineage>
        <taxon>Bacteria</taxon>
        <taxon>Bacillati</taxon>
        <taxon>Bacillota</taxon>
        <taxon>Clostridia</taxon>
        <taxon>Lachnospirales</taxon>
        <taxon>Lachnospiraceae</taxon>
        <taxon>Anaerostipes</taxon>
    </lineage>
</organism>
<dbReference type="AlphaFoldDB" id="A0A916QB08"/>
<feature type="transmembrane region" description="Helical" evidence="1">
    <location>
        <begin position="161"/>
        <end position="181"/>
    </location>
</feature>
<proteinExistence type="predicted"/>
<keyword evidence="1" id="KW-0472">Membrane</keyword>
<reference evidence="2" key="1">
    <citation type="submission" date="2020-06" db="EMBL/GenBank/DDBJ databases">
        <title>Characterization of fructooligosaccharide metabolism and fructooligosaccharide-degrading enzymes in human commensal butyrate producers.</title>
        <authorList>
            <person name="Tanno H."/>
            <person name="Fujii T."/>
            <person name="Hirano K."/>
            <person name="Maeno S."/>
            <person name="Tonozuka T."/>
            <person name="Sakamoto M."/>
            <person name="Ohkuma M."/>
            <person name="Tochio T."/>
            <person name="Endo A."/>
        </authorList>
    </citation>
    <scope>NUCLEOTIDE SEQUENCE</scope>
    <source>
        <strain evidence="2">JCM 17466</strain>
    </source>
</reference>
<dbReference type="RefSeq" id="WP_201311536.1">
    <property type="nucleotide sequence ID" value="NZ_BLYI01000047.1"/>
</dbReference>
<keyword evidence="1" id="KW-0812">Transmembrane</keyword>
<accession>A0A916QB08</accession>
<sequence length="238" mass="28527">MRDKISIGSMLTEKEEKLILEQLKYLQNEIISIQQGFISFVSIPLGVYALIVYYILNIADNQVKEILFLLLPFFFCLSFYNILKYTIKILGLESYQRHLENMINRNHEKPLFLWQSFFVYANGYSFIGSIGQFPCIFVIFIYFTYNFFEVAISTDSIPKNILNFLIIFYLLQIVFLVLMLFHCLRQYSWIENDCKKFFNEINNKEWEKNLADIETMYPPYIKNILKKSRRKFSDIKNE</sequence>
<name>A0A916QB08_9FIRM</name>
<comment type="caution">
    <text evidence="2">The sequence shown here is derived from an EMBL/GenBank/DDBJ whole genome shotgun (WGS) entry which is preliminary data.</text>
</comment>
<dbReference type="EMBL" id="BLYI01000047">
    <property type="protein sequence ID" value="GFO85841.1"/>
    <property type="molecule type" value="Genomic_DNA"/>
</dbReference>
<feature type="transmembrane region" description="Helical" evidence="1">
    <location>
        <begin position="68"/>
        <end position="90"/>
    </location>
</feature>
<feature type="transmembrane region" description="Helical" evidence="1">
    <location>
        <begin position="111"/>
        <end position="141"/>
    </location>
</feature>
<feature type="transmembrane region" description="Helical" evidence="1">
    <location>
        <begin position="37"/>
        <end position="56"/>
    </location>
</feature>
<evidence type="ECO:0000313" key="2">
    <source>
        <dbReference type="EMBL" id="GFO85841.1"/>
    </source>
</evidence>
<evidence type="ECO:0000256" key="1">
    <source>
        <dbReference type="SAM" id="Phobius"/>
    </source>
</evidence>